<gene>
    <name evidence="2" type="ORF">M2A_0100</name>
</gene>
<dbReference type="Proteomes" id="UP000028702">
    <property type="component" value="Unassembled WGS sequence"/>
</dbReference>
<sequence length="65" mass="7329">MKTETYEVLKQLPLRKENGEPWQPGERIQLAARAAKYLLLSGHLAAPDAPKTKTKKTPVETEIKD</sequence>
<protein>
    <submittedName>
        <fullName evidence="2">Conserved protein</fullName>
    </submittedName>
</protein>
<comment type="caution">
    <text evidence="2">The sequence shown here is derived from an EMBL/GenBank/DDBJ whole genome shotgun (WGS) entry which is preliminary data.</text>
</comment>
<dbReference type="EMBL" id="BBIO01000001">
    <property type="protein sequence ID" value="GAK43601.1"/>
    <property type="molecule type" value="Genomic_DNA"/>
</dbReference>
<feature type="region of interest" description="Disordered" evidence="1">
    <location>
        <begin position="46"/>
        <end position="65"/>
    </location>
</feature>
<evidence type="ECO:0000313" key="3">
    <source>
        <dbReference type="Proteomes" id="UP000028702"/>
    </source>
</evidence>
<dbReference type="STRING" id="1333998.M2A_0100"/>
<proteinExistence type="predicted"/>
<accession>A0A081B6D3</accession>
<evidence type="ECO:0000313" key="2">
    <source>
        <dbReference type="EMBL" id="GAK43601.1"/>
    </source>
</evidence>
<name>A0A081B6D3_9HYPH</name>
<dbReference type="RefSeq" id="WP_045441667.1">
    <property type="nucleotide sequence ID" value="NZ_BBIO01000001.1"/>
</dbReference>
<evidence type="ECO:0000256" key="1">
    <source>
        <dbReference type="SAM" id="MobiDB-lite"/>
    </source>
</evidence>
<keyword evidence="3" id="KW-1185">Reference proteome</keyword>
<reference evidence="2 3" key="1">
    <citation type="submission" date="2014-07" db="EMBL/GenBank/DDBJ databases">
        <title>Tepidicaulis marinum gen. nov., sp. nov., a novel marine bacterium denitrifying nitrate to nitrous oxide strictly under microaerobic conditions.</title>
        <authorList>
            <person name="Takeuchi M."/>
            <person name="Yamagishi T."/>
            <person name="Kamagata Y."/>
            <person name="Oshima K."/>
            <person name="Hattori M."/>
            <person name="Katayama T."/>
            <person name="Hanada S."/>
            <person name="Tamaki H."/>
            <person name="Marumo K."/>
            <person name="Maeda H."/>
            <person name="Nedachi M."/>
            <person name="Iwasaki W."/>
            <person name="Suwa Y."/>
            <person name="Sakata S."/>
        </authorList>
    </citation>
    <scope>NUCLEOTIDE SEQUENCE [LARGE SCALE GENOMIC DNA]</scope>
    <source>
        <strain evidence="2 3">MA2</strain>
    </source>
</reference>
<dbReference type="AlphaFoldDB" id="A0A081B6D3"/>
<organism evidence="2 3">
    <name type="scientific">Tepidicaulis marinus</name>
    <dbReference type="NCBI Taxonomy" id="1333998"/>
    <lineage>
        <taxon>Bacteria</taxon>
        <taxon>Pseudomonadati</taxon>
        <taxon>Pseudomonadota</taxon>
        <taxon>Alphaproteobacteria</taxon>
        <taxon>Hyphomicrobiales</taxon>
        <taxon>Parvibaculaceae</taxon>
        <taxon>Tepidicaulis</taxon>
    </lineage>
</organism>